<gene>
    <name evidence="2" type="ORF">E2562_016168</name>
</gene>
<feature type="compositionally biased region" description="Polar residues" evidence="1">
    <location>
        <begin position="1"/>
        <end position="11"/>
    </location>
</feature>
<accession>A0A6G1F8R3</accession>
<evidence type="ECO:0000313" key="3">
    <source>
        <dbReference type="Proteomes" id="UP000479710"/>
    </source>
</evidence>
<dbReference type="AlphaFoldDB" id="A0A6G1F8R3"/>
<keyword evidence="3" id="KW-1185">Reference proteome</keyword>
<sequence length="85" mass="9503">MSMDSDTSSQGGDHRSFRQITRDRKTTIRFSFSPFRSGFACLLLLLGMDLGQSLAEMEKIRVSVRICLLRALIGVEDRTGLSAFT</sequence>
<evidence type="ECO:0000256" key="1">
    <source>
        <dbReference type="SAM" id="MobiDB-lite"/>
    </source>
</evidence>
<reference evidence="2 3" key="1">
    <citation type="submission" date="2019-11" db="EMBL/GenBank/DDBJ databases">
        <title>Whole genome sequence of Oryza granulata.</title>
        <authorList>
            <person name="Li W."/>
        </authorList>
    </citation>
    <scope>NUCLEOTIDE SEQUENCE [LARGE SCALE GENOMIC DNA]</scope>
    <source>
        <strain evidence="3">cv. Menghai</strain>
        <tissue evidence="2">Leaf</tissue>
    </source>
</reference>
<dbReference type="EMBL" id="SPHZ02000001">
    <property type="protein sequence ID" value="KAF0933229.1"/>
    <property type="molecule type" value="Genomic_DNA"/>
</dbReference>
<organism evidence="2 3">
    <name type="scientific">Oryza meyeriana var. granulata</name>
    <dbReference type="NCBI Taxonomy" id="110450"/>
    <lineage>
        <taxon>Eukaryota</taxon>
        <taxon>Viridiplantae</taxon>
        <taxon>Streptophyta</taxon>
        <taxon>Embryophyta</taxon>
        <taxon>Tracheophyta</taxon>
        <taxon>Spermatophyta</taxon>
        <taxon>Magnoliopsida</taxon>
        <taxon>Liliopsida</taxon>
        <taxon>Poales</taxon>
        <taxon>Poaceae</taxon>
        <taxon>BOP clade</taxon>
        <taxon>Oryzoideae</taxon>
        <taxon>Oryzeae</taxon>
        <taxon>Oryzinae</taxon>
        <taxon>Oryza</taxon>
        <taxon>Oryza meyeriana</taxon>
    </lineage>
</organism>
<comment type="caution">
    <text evidence="2">The sequence shown here is derived from an EMBL/GenBank/DDBJ whole genome shotgun (WGS) entry which is preliminary data.</text>
</comment>
<feature type="region of interest" description="Disordered" evidence="1">
    <location>
        <begin position="1"/>
        <end position="20"/>
    </location>
</feature>
<proteinExistence type="predicted"/>
<dbReference type="Proteomes" id="UP000479710">
    <property type="component" value="Unassembled WGS sequence"/>
</dbReference>
<dbReference type="OrthoDB" id="2228at2759"/>
<evidence type="ECO:0000313" key="2">
    <source>
        <dbReference type="EMBL" id="KAF0933229.1"/>
    </source>
</evidence>
<name>A0A6G1F8R3_9ORYZ</name>
<protein>
    <submittedName>
        <fullName evidence="2">Uncharacterized protein</fullName>
    </submittedName>
</protein>